<organism evidence="1 2">
    <name type="scientific">Durusdinium trenchii</name>
    <dbReference type="NCBI Taxonomy" id="1381693"/>
    <lineage>
        <taxon>Eukaryota</taxon>
        <taxon>Sar</taxon>
        <taxon>Alveolata</taxon>
        <taxon>Dinophyceae</taxon>
        <taxon>Suessiales</taxon>
        <taxon>Symbiodiniaceae</taxon>
        <taxon>Durusdinium</taxon>
    </lineage>
</organism>
<name>A0ABP0PRR8_9DINO</name>
<proteinExistence type="predicted"/>
<accession>A0ABP0PRR8</accession>
<reference evidence="1 2" key="1">
    <citation type="submission" date="2024-02" db="EMBL/GenBank/DDBJ databases">
        <authorList>
            <person name="Chen Y."/>
            <person name="Shah S."/>
            <person name="Dougan E. K."/>
            <person name="Thang M."/>
            <person name="Chan C."/>
        </authorList>
    </citation>
    <scope>NUCLEOTIDE SEQUENCE [LARGE SCALE GENOMIC DNA]</scope>
</reference>
<dbReference type="Proteomes" id="UP001642464">
    <property type="component" value="Unassembled WGS sequence"/>
</dbReference>
<gene>
    <name evidence="1" type="ORF">SCF082_LOCUS37598</name>
</gene>
<comment type="caution">
    <text evidence="1">The sequence shown here is derived from an EMBL/GenBank/DDBJ whole genome shotgun (WGS) entry which is preliminary data.</text>
</comment>
<evidence type="ECO:0000313" key="2">
    <source>
        <dbReference type="Proteomes" id="UP001642464"/>
    </source>
</evidence>
<sequence length="123" mass="13548">MKVTKQGNELIWPYDLPAIRPAANNQEELQCCTLVMVLYSKGTKLGSIGLRFPGWSPSHALDAERFQYRFEKPLVLKSSTFGTGALSGTLEVNWNELGIAAENQLAAAARPKPVRPDKCCVVQ</sequence>
<evidence type="ECO:0000313" key="1">
    <source>
        <dbReference type="EMBL" id="CAK9078731.1"/>
    </source>
</evidence>
<dbReference type="EMBL" id="CAXAMM010038540">
    <property type="protein sequence ID" value="CAK9078731.1"/>
    <property type="molecule type" value="Genomic_DNA"/>
</dbReference>
<protein>
    <submittedName>
        <fullName evidence="1">4</fullName>
    </submittedName>
</protein>
<keyword evidence="2" id="KW-1185">Reference proteome</keyword>